<dbReference type="EMBL" id="CM039429">
    <property type="protein sequence ID" value="KAI4347851.1"/>
    <property type="molecule type" value="Genomic_DNA"/>
</dbReference>
<reference evidence="1 2" key="1">
    <citation type="journal article" date="2022" name="DNA Res.">
        <title>Chromosomal-level genome assembly of the orchid tree Bauhinia variegata (Leguminosae; Cercidoideae) supports the allotetraploid origin hypothesis of Bauhinia.</title>
        <authorList>
            <person name="Zhong Y."/>
            <person name="Chen Y."/>
            <person name="Zheng D."/>
            <person name="Pang J."/>
            <person name="Liu Y."/>
            <person name="Luo S."/>
            <person name="Meng S."/>
            <person name="Qian L."/>
            <person name="Wei D."/>
            <person name="Dai S."/>
            <person name="Zhou R."/>
        </authorList>
    </citation>
    <scope>NUCLEOTIDE SEQUENCE [LARGE SCALE GENOMIC DNA]</scope>
    <source>
        <strain evidence="1">BV-YZ2020</strain>
    </source>
</reference>
<comment type="caution">
    <text evidence="1">The sequence shown here is derived from an EMBL/GenBank/DDBJ whole genome shotgun (WGS) entry which is preliminary data.</text>
</comment>
<sequence>MRKERKKEKHEKRHSHDSNNRKTRKICVSSSAASDSLDSSDSPGVLLVSKQFDGAGLNAWKRAMVIALSAKKKLGFATGEVKQLDSNSPLLNLWSRCNSMVINWILNALSKEIVDCHFCFYCC</sequence>
<dbReference type="Proteomes" id="UP000828941">
    <property type="component" value="Chromosome 4"/>
</dbReference>
<name>A0ACB9PK37_BAUVA</name>
<gene>
    <name evidence="1" type="ORF">L6164_008628</name>
</gene>
<organism evidence="1 2">
    <name type="scientific">Bauhinia variegata</name>
    <name type="common">Purple orchid tree</name>
    <name type="synonym">Phanera variegata</name>
    <dbReference type="NCBI Taxonomy" id="167791"/>
    <lineage>
        <taxon>Eukaryota</taxon>
        <taxon>Viridiplantae</taxon>
        <taxon>Streptophyta</taxon>
        <taxon>Embryophyta</taxon>
        <taxon>Tracheophyta</taxon>
        <taxon>Spermatophyta</taxon>
        <taxon>Magnoliopsida</taxon>
        <taxon>eudicotyledons</taxon>
        <taxon>Gunneridae</taxon>
        <taxon>Pentapetalae</taxon>
        <taxon>rosids</taxon>
        <taxon>fabids</taxon>
        <taxon>Fabales</taxon>
        <taxon>Fabaceae</taxon>
        <taxon>Cercidoideae</taxon>
        <taxon>Cercideae</taxon>
        <taxon>Bauhiniinae</taxon>
        <taxon>Bauhinia</taxon>
    </lineage>
</organism>
<accession>A0ACB9PK37</accession>
<keyword evidence="2" id="KW-1185">Reference proteome</keyword>
<evidence type="ECO:0000313" key="1">
    <source>
        <dbReference type="EMBL" id="KAI4347851.1"/>
    </source>
</evidence>
<proteinExistence type="predicted"/>
<protein>
    <submittedName>
        <fullName evidence="1">Uncharacterized protein</fullName>
    </submittedName>
</protein>
<evidence type="ECO:0000313" key="2">
    <source>
        <dbReference type="Proteomes" id="UP000828941"/>
    </source>
</evidence>